<feature type="region of interest" description="Disordered" evidence="1">
    <location>
        <begin position="411"/>
        <end position="433"/>
    </location>
</feature>
<comment type="caution">
    <text evidence="4">The sequence shown here is derived from an EMBL/GenBank/DDBJ whole genome shotgun (WGS) entry which is preliminary data.</text>
</comment>
<dbReference type="Gene3D" id="2.60.40.10">
    <property type="entry name" value="Immunoglobulins"/>
    <property type="match status" value="6"/>
</dbReference>
<feature type="compositionally biased region" description="Low complexity" evidence="1">
    <location>
        <begin position="421"/>
        <end position="433"/>
    </location>
</feature>
<name>A0A9W7NHB8_9PROT</name>
<dbReference type="NCBIfam" id="NF033510">
    <property type="entry name" value="Ca_tandemer"/>
    <property type="match status" value="5"/>
</dbReference>
<accession>A0A9W7NHB8</accession>
<feature type="compositionally biased region" description="Polar residues" evidence="1">
    <location>
        <begin position="952"/>
        <end position="963"/>
    </location>
</feature>
<sequence>MTLDAGSDTGNSSTDSITKAASVTINGNGANANANATVRLYANGSLLATATADASGGFSFAGVDVSGLSGTVNFTVRQVIAGMESADSAVRTVTFDRTAPTIAIATVAGDNVLNAADSAAGQTVSGTATGVEDGQTVTVTLNGKTYSTTVTNNAWSLSIPSADLLALPDGGHYSITADLSDVAGNAAVQATRGVSVDRTPPTVAIATVAGDNVLNAADSAVGQTVSGVTTGVEDGQTVTVTLNGKTYSTTVTNNAWSLSIPSADLLALPDGGSHTVTASLADAAGNATQGTRSVSVDRTPPSVVSVTAPPAQTYLPGDTVSFYVQLSETAIVSGSPVLELAVGGSIRSATYNAAGSTGTLMRFDYVVPVGDRAPQGISVLGLALNGGTVMDAAQGPLLTALKGVGDTSQVRIDTPVPTKPAGTALSGLSDSGASATDRLTNVAKPTLSGTVEPNATVTVMVDGKAVGTAVADSNGFWVHQLQTALTDGTHSITTTATNRFGIVSEPSDALVVVIDTAKPVTPAPSVTSATVAGTAAGARVSGVATPSIGGTTEAGSTVNILVDGRVAGTAVADANGAWTFQFPTALADGTHSVQVQATDTAGNVSDTSAVTTLVIDTTPPAAPTVTLNSTAGSTPVVQGTAEANSLVTVTVNGQTVGTARASATGVWQLALAADLGVGSYAISARATDAVGNTGTAGTTTYTVAPPPPPVVTVAASTGNTTTAVSTSTTAATGTGTTQASGPTLGTAPTLPSLQTSSDAGRVITASSIGSGSSSGSSSTDAGRSITISNIGNSTSSDAGRSITITAIGGAPSSGGTASSSNAVLGGGAGGSGGSGLSNVVSGGGGLGGGFGGGVGGGSGLGGGTGGIGAGLGGTGGVGTAGPGGSALGGAPAGGVSTVGTGTGSPAAGGPAGGTGTGSVTGAPGTASGGAPGGGTGPGPASGGLGGAPGNRFGNQPGTGTTIENAPANRGGQGGPQGPGQGNQGQGQPQGQPPSGDAPAAGDPANAPAGTDGQGQAPGPRADLDGSAPPRPAFSRQVAQIHGASDAQSAALLAALTTHVPPGSRAA</sequence>
<evidence type="ECO:0000313" key="4">
    <source>
        <dbReference type="EMBL" id="KAA0678665.1"/>
    </source>
</evidence>
<dbReference type="InterPro" id="IPR044016">
    <property type="entry name" value="Big_13"/>
</dbReference>
<dbReference type="Pfam" id="PF19077">
    <property type="entry name" value="Big_13"/>
    <property type="match status" value="3"/>
</dbReference>
<dbReference type="NCBIfam" id="NF012196">
    <property type="entry name" value="Ig_like_ice"/>
    <property type="match status" value="2"/>
</dbReference>
<feature type="compositionally biased region" description="Gly residues" evidence="1">
    <location>
        <begin position="970"/>
        <end position="984"/>
    </location>
</feature>
<dbReference type="InterPro" id="IPR049826">
    <property type="entry name" value="Ig-like_ice"/>
</dbReference>
<dbReference type="OrthoDB" id="7303782at2"/>
<dbReference type="AlphaFoldDB" id="A0A9W7NHB8"/>
<proteinExistence type="predicted"/>
<feature type="domain" description="Ig-like" evidence="2">
    <location>
        <begin position="165"/>
        <end position="306"/>
    </location>
</feature>
<organism evidence="4 5">
    <name type="scientific">Roseomonas genomospecies 6</name>
    <dbReference type="NCBI Taxonomy" id="214106"/>
    <lineage>
        <taxon>Bacteria</taxon>
        <taxon>Pseudomonadati</taxon>
        <taxon>Pseudomonadota</taxon>
        <taxon>Alphaproteobacteria</taxon>
        <taxon>Acetobacterales</taxon>
        <taxon>Roseomonadaceae</taxon>
        <taxon>Roseomonas</taxon>
    </lineage>
</organism>
<dbReference type="InterPro" id="IPR013783">
    <property type="entry name" value="Ig-like_fold"/>
</dbReference>
<feature type="compositionally biased region" description="Low complexity" evidence="1">
    <location>
        <begin position="896"/>
        <end position="908"/>
    </location>
</feature>
<dbReference type="InterPro" id="IPR022038">
    <property type="entry name" value="Ig-like_bact"/>
</dbReference>
<dbReference type="Pfam" id="PF13750">
    <property type="entry name" value="Big_3_3"/>
    <property type="match status" value="1"/>
</dbReference>
<evidence type="ECO:0000313" key="5">
    <source>
        <dbReference type="Proteomes" id="UP000480854"/>
    </source>
</evidence>
<feature type="domain" description="Bacterial Ig-like" evidence="3">
    <location>
        <begin position="628"/>
        <end position="703"/>
    </location>
</feature>
<reference evidence="4 5" key="1">
    <citation type="submission" date="2018-07" db="EMBL/GenBank/DDBJ databases">
        <title>Genome sequence of Azospirillum sp. ATCC 49961.</title>
        <authorList>
            <person name="Sant'Anna F.H."/>
            <person name="Baldani J.I."/>
            <person name="Zilli J.E."/>
            <person name="Reis V.M."/>
            <person name="Hartmann A."/>
            <person name="Cruz L."/>
            <person name="de Souza E.M."/>
            <person name="de Oliveira Pedrosa F."/>
            <person name="Passaglia L.M.P."/>
        </authorList>
    </citation>
    <scope>NUCLEOTIDE SEQUENCE [LARGE SCALE GENOMIC DNA]</scope>
    <source>
        <strain evidence="4 5">ATCC 49961</strain>
    </source>
</reference>
<evidence type="ECO:0000259" key="3">
    <source>
        <dbReference type="Pfam" id="PF19077"/>
    </source>
</evidence>
<feature type="region of interest" description="Disordered" evidence="1">
    <location>
        <begin position="896"/>
        <end position="1045"/>
    </location>
</feature>
<keyword evidence="5" id="KW-1185">Reference proteome</keyword>
<dbReference type="EMBL" id="QOKW01000016">
    <property type="protein sequence ID" value="KAA0678665.1"/>
    <property type="molecule type" value="Genomic_DNA"/>
</dbReference>
<evidence type="ECO:0000259" key="2">
    <source>
        <dbReference type="Pfam" id="PF13750"/>
    </source>
</evidence>
<feature type="compositionally biased region" description="Low complexity" evidence="1">
    <location>
        <begin position="723"/>
        <end position="743"/>
    </location>
</feature>
<gene>
    <name evidence="4" type="ORF">DS843_19715</name>
</gene>
<feature type="domain" description="Bacterial Ig-like" evidence="3">
    <location>
        <begin position="525"/>
        <end position="617"/>
    </location>
</feature>
<feature type="region of interest" description="Disordered" evidence="1">
    <location>
        <begin position="723"/>
        <end position="757"/>
    </location>
</feature>
<feature type="compositionally biased region" description="Gly residues" evidence="1">
    <location>
        <begin position="926"/>
        <end position="948"/>
    </location>
</feature>
<feature type="compositionally biased region" description="Gly residues" evidence="1">
    <location>
        <begin position="909"/>
        <end position="918"/>
    </location>
</feature>
<feature type="domain" description="Bacterial Ig-like" evidence="3">
    <location>
        <begin position="423"/>
        <end position="516"/>
    </location>
</feature>
<dbReference type="Proteomes" id="UP000480854">
    <property type="component" value="Unassembled WGS sequence"/>
</dbReference>
<evidence type="ECO:0000256" key="1">
    <source>
        <dbReference type="SAM" id="MobiDB-lite"/>
    </source>
</evidence>
<protein>
    <submittedName>
        <fullName evidence="4">Ig-like domain</fullName>
    </submittedName>
</protein>
<feature type="compositionally biased region" description="Low complexity" evidence="1">
    <location>
        <begin position="985"/>
        <end position="1009"/>
    </location>
</feature>